<dbReference type="EMBL" id="JAEOAH010000008">
    <property type="protein sequence ID" value="MBK3494961.1"/>
    <property type="molecule type" value="Genomic_DNA"/>
</dbReference>
<proteinExistence type="predicted"/>
<accession>A0ABS1H6P1</accession>
<keyword evidence="3" id="KW-1185">Reference proteome</keyword>
<keyword evidence="1" id="KW-0472">Membrane</keyword>
<dbReference type="InterPro" id="IPR036259">
    <property type="entry name" value="MFS_trans_sf"/>
</dbReference>
<dbReference type="Proteomes" id="UP000618943">
    <property type="component" value="Unassembled WGS sequence"/>
</dbReference>
<organism evidence="2 3">
    <name type="scientific">Viridibacillus soli</name>
    <dbReference type="NCBI Taxonomy" id="2798301"/>
    <lineage>
        <taxon>Bacteria</taxon>
        <taxon>Bacillati</taxon>
        <taxon>Bacillota</taxon>
        <taxon>Bacilli</taxon>
        <taxon>Bacillales</taxon>
        <taxon>Caryophanaceae</taxon>
        <taxon>Viridibacillus</taxon>
    </lineage>
</organism>
<evidence type="ECO:0000313" key="2">
    <source>
        <dbReference type="EMBL" id="MBK3494961.1"/>
    </source>
</evidence>
<protein>
    <submittedName>
        <fullName evidence="2">Uncharacterized protein</fullName>
    </submittedName>
</protein>
<keyword evidence="1" id="KW-1133">Transmembrane helix</keyword>
<name>A0ABS1H6P1_9BACL</name>
<keyword evidence="1" id="KW-0812">Transmembrane</keyword>
<evidence type="ECO:0000313" key="3">
    <source>
        <dbReference type="Proteomes" id="UP000618943"/>
    </source>
</evidence>
<sequence length="87" mass="9523">MVLVKALVPSFQSMTIQSTDPRPSGYATATFFTLFDVGVALGSWLLGIVAVYLFAAFVVSIEAIAYMVTQMRKKQTLLRSLPFLICA</sequence>
<feature type="transmembrane region" description="Helical" evidence="1">
    <location>
        <begin position="44"/>
        <end position="69"/>
    </location>
</feature>
<gene>
    <name evidence="2" type="ORF">JFL43_08820</name>
</gene>
<dbReference type="SUPFAM" id="SSF103473">
    <property type="entry name" value="MFS general substrate transporter"/>
    <property type="match status" value="1"/>
</dbReference>
<evidence type="ECO:0000256" key="1">
    <source>
        <dbReference type="SAM" id="Phobius"/>
    </source>
</evidence>
<dbReference type="RefSeq" id="WP_200748752.1">
    <property type="nucleotide sequence ID" value="NZ_JAEOAH010000008.1"/>
</dbReference>
<comment type="caution">
    <text evidence="2">The sequence shown here is derived from an EMBL/GenBank/DDBJ whole genome shotgun (WGS) entry which is preliminary data.</text>
</comment>
<reference evidence="2 3" key="1">
    <citation type="submission" date="2020-12" db="EMBL/GenBank/DDBJ databases">
        <title>YIM B01967 draft genome.</title>
        <authorList>
            <person name="Yan X."/>
        </authorList>
    </citation>
    <scope>NUCLEOTIDE SEQUENCE [LARGE SCALE GENOMIC DNA]</scope>
    <source>
        <strain evidence="2 3">YIM B01967</strain>
    </source>
</reference>